<keyword evidence="3" id="KW-1185">Reference proteome</keyword>
<evidence type="ECO:0000313" key="2">
    <source>
        <dbReference type="EMBL" id="KAK3901473.1"/>
    </source>
</evidence>
<evidence type="ECO:0000313" key="3">
    <source>
        <dbReference type="Proteomes" id="UP001303889"/>
    </source>
</evidence>
<sequence length="312" mass="33037">MSTRSASPPKETAGHSTPPPAAIAAAPAADDDVNPLDFDGNVDTDQSLPTPATLRKIDDYLVLDRDGKSHTFRSLYTGAHKARRVLVVFVRHFFCGPTPSPPSPQLPTLAFPPALLLSLPIPTTIVVIGCGDPALIPMYASASAPLPSSRAAQEEGSGECPYPIFADPSTRLYDELGMIRTLALGPRPAYTEQHILLSSATSIIQGLKTLHRGLAMKGGNSKQVGGEFLFEPAEGVRSPLLQQGEIWGEEGKARSETTSLDGKGDMGGGVDGGGVDKIVTWCHRMRNTRDHVEVEELKVVLGVKGDGVEGGK</sequence>
<accession>A0AAN6RT23</accession>
<protein>
    <submittedName>
        <fullName evidence="2">Uncharacterized protein</fullName>
    </submittedName>
</protein>
<proteinExistence type="predicted"/>
<dbReference type="PANTHER" id="PTHR28630">
    <property type="match status" value="1"/>
</dbReference>
<dbReference type="Proteomes" id="UP001303889">
    <property type="component" value="Unassembled WGS sequence"/>
</dbReference>
<gene>
    <name evidence="2" type="ORF">C8A05DRAFT_16348</name>
</gene>
<dbReference type="AlphaFoldDB" id="A0AAN6RT23"/>
<organism evidence="2 3">
    <name type="scientific">Staphylotrichum tortipilum</name>
    <dbReference type="NCBI Taxonomy" id="2831512"/>
    <lineage>
        <taxon>Eukaryota</taxon>
        <taxon>Fungi</taxon>
        <taxon>Dikarya</taxon>
        <taxon>Ascomycota</taxon>
        <taxon>Pezizomycotina</taxon>
        <taxon>Sordariomycetes</taxon>
        <taxon>Sordariomycetidae</taxon>
        <taxon>Sordariales</taxon>
        <taxon>Chaetomiaceae</taxon>
        <taxon>Staphylotrichum</taxon>
    </lineage>
</organism>
<evidence type="ECO:0000256" key="1">
    <source>
        <dbReference type="SAM" id="MobiDB-lite"/>
    </source>
</evidence>
<reference evidence="2" key="1">
    <citation type="journal article" date="2023" name="Mol. Phylogenet. Evol.">
        <title>Genome-scale phylogeny and comparative genomics of the fungal order Sordariales.</title>
        <authorList>
            <person name="Hensen N."/>
            <person name="Bonometti L."/>
            <person name="Westerberg I."/>
            <person name="Brannstrom I.O."/>
            <person name="Guillou S."/>
            <person name="Cros-Aarteil S."/>
            <person name="Calhoun S."/>
            <person name="Haridas S."/>
            <person name="Kuo A."/>
            <person name="Mondo S."/>
            <person name="Pangilinan J."/>
            <person name="Riley R."/>
            <person name="LaButti K."/>
            <person name="Andreopoulos B."/>
            <person name="Lipzen A."/>
            <person name="Chen C."/>
            <person name="Yan M."/>
            <person name="Daum C."/>
            <person name="Ng V."/>
            <person name="Clum A."/>
            <person name="Steindorff A."/>
            <person name="Ohm R.A."/>
            <person name="Martin F."/>
            <person name="Silar P."/>
            <person name="Natvig D.O."/>
            <person name="Lalanne C."/>
            <person name="Gautier V."/>
            <person name="Ament-Velasquez S.L."/>
            <person name="Kruys A."/>
            <person name="Hutchinson M.I."/>
            <person name="Powell A.J."/>
            <person name="Barry K."/>
            <person name="Miller A.N."/>
            <person name="Grigoriev I.V."/>
            <person name="Debuchy R."/>
            <person name="Gladieux P."/>
            <person name="Hiltunen Thoren M."/>
            <person name="Johannesson H."/>
        </authorList>
    </citation>
    <scope>NUCLEOTIDE SEQUENCE</scope>
    <source>
        <strain evidence="2">CBS 103.79</strain>
    </source>
</reference>
<feature type="region of interest" description="Disordered" evidence="1">
    <location>
        <begin position="248"/>
        <end position="271"/>
    </location>
</feature>
<feature type="region of interest" description="Disordered" evidence="1">
    <location>
        <begin position="1"/>
        <end position="50"/>
    </location>
</feature>
<dbReference type="InterPro" id="IPR032801">
    <property type="entry name" value="PXL2A/B/C"/>
</dbReference>
<dbReference type="Pfam" id="PF13911">
    <property type="entry name" value="AhpC-TSA_2"/>
    <property type="match status" value="1"/>
</dbReference>
<dbReference type="PANTHER" id="PTHR28630:SF3">
    <property type="entry name" value="PEROXIREDOXIN-LIKE 2C"/>
    <property type="match status" value="1"/>
</dbReference>
<dbReference type="EMBL" id="MU855577">
    <property type="protein sequence ID" value="KAK3901473.1"/>
    <property type="molecule type" value="Genomic_DNA"/>
</dbReference>
<name>A0AAN6RT23_9PEZI</name>
<reference evidence="2" key="2">
    <citation type="submission" date="2023-05" db="EMBL/GenBank/DDBJ databases">
        <authorList>
            <consortium name="Lawrence Berkeley National Laboratory"/>
            <person name="Steindorff A."/>
            <person name="Hensen N."/>
            <person name="Bonometti L."/>
            <person name="Westerberg I."/>
            <person name="Brannstrom I.O."/>
            <person name="Guillou S."/>
            <person name="Cros-Aarteil S."/>
            <person name="Calhoun S."/>
            <person name="Haridas S."/>
            <person name="Kuo A."/>
            <person name="Mondo S."/>
            <person name="Pangilinan J."/>
            <person name="Riley R."/>
            <person name="Labutti K."/>
            <person name="Andreopoulos B."/>
            <person name="Lipzen A."/>
            <person name="Chen C."/>
            <person name="Yanf M."/>
            <person name="Daum C."/>
            <person name="Ng V."/>
            <person name="Clum A."/>
            <person name="Ohm R."/>
            <person name="Martin F."/>
            <person name="Silar P."/>
            <person name="Natvig D."/>
            <person name="Lalanne C."/>
            <person name="Gautier V."/>
            <person name="Ament-Velasquez S.L."/>
            <person name="Kruys A."/>
            <person name="Hutchinson M.I."/>
            <person name="Powell A.J."/>
            <person name="Barry K."/>
            <person name="Miller A.N."/>
            <person name="Grigoriev I.V."/>
            <person name="Debuchy R."/>
            <person name="Gladieux P."/>
            <person name="Thoren M.H."/>
            <person name="Johannesson H."/>
        </authorList>
    </citation>
    <scope>NUCLEOTIDE SEQUENCE</scope>
    <source>
        <strain evidence="2">CBS 103.79</strain>
    </source>
</reference>
<comment type="caution">
    <text evidence="2">The sequence shown here is derived from an EMBL/GenBank/DDBJ whole genome shotgun (WGS) entry which is preliminary data.</text>
</comment>